<keyword evidence="2" id="KW-1185">Reference proteome</keyword>
<dbReference type="Proteomes" id="UP001590951">
    <property type="component" value="Unassembled WGS sequence"/>
</dbReference>
<comment type="caution">
    <text evidence="1">The sequence shown here is derived from an EMBL/GenBank/DDBJ whole genome shotgun (WGS) entry which is preliminary data.</text>
</comment>
<gene>
    <name evidence="1" type="ORF">ABVK25_012521</name>
</gene>
<dbReference type="EMBL" id="JBHFEH010000237">
    <property type="protein sequence ID" value="KAL2043699.1"/>
    <property type="molecule type" value="Genomic_DNA"/>
</dbReference>
<sequence length="98" mass="11671">MSKDIAKEVVDIIRQHDVIDLTARVQREFNFDRTRDDKEQWIRSVTFFDDEHYLIICCTYAQAKAFLKVECMEMDLAFKMVQGKINVFSLEDWNADTK</sequence>
<accession>A0ABR4AG78</accession>
<proteinExistence type="predicted"/>
<organism evidence="1 2">
    <name type="scientific">Lepraria finkii</name>
    <dbReference type="NCBI Taxonomy" id="1340010"/>
    <lineage>
        <taxon>Eukaryota</taxon>
        <taxon>Fungi</taxon>
        <taxon>Dikarya</taxon>
        <taxon>Ascomycota</taxon>
        <taxon>Pezizomycotina</taxon>
        <taxon>Lecanoromycetes</taxon>
        <taxon>OSLEUM clade</taxon>
        <taxon>Lecanoromycetidae</taxon>
        <taxon>Lecanorales</taxon>
        <taxon>Lecanorineae</taxon>
        <taxon>Stereocaulaceae</taxon>
        <taxon>Lepraria</taxon>
    </lineage>
</organism>
<reference evidence="1 2" key="1">
    <citation type="submission" date="2024-09" db="EMBL/GenBank/DDBJ databases">
        <title>Rethinking Asexuality: The Enigmatic Case of Functional Sexual Genes in Lepraria (Stereocaulaceae).</title>
        <authorList>
            <person name="Doellman M."/>
            <person name="Sun Y."/>
            <person name="Barcenas-Pena A."/>
            <person name="Lumbsch H.T."/>
            <person name="Grewe F."/>
        </authorList>
    </citation>
    <scope>NUCLEOTIDE SEQUENCE [LARGE SCALE GENOMIC DNA]</scope>
    <source>
        <strain evidence="1 2">Grewe 0041</strain>
    </source>
</reference>
<evidence type="ECO:0000313" key="2">
    <source>
        <dbReference type="Proteomes" id="UP001590951"/>
    </source>
</evidence>
<protein>
    <submittedName>
        <fullName evidence="1">Uncharacterized protein</fullName>
    </submittedName>
</protein>
<feature type="non-terminal residue" evidence="1">
    <location>
        <position position="98"/>
    </location>
</feature>
<name>A0ABR4AG78_9LECA</name>
<evidence type="ECO:0000313" key="1">
    <source>
        <dbReference type="EMBL" id="KAL2043699.1"/>
    </source>
</evidence>